<dbReference type="STRING" id="121845.A0A3Q0JDX3"/>
<name>A0A3Q0JDX3_DIACI</name>
<dbReference type="Proteomes" id="UP000079169">
    <property type="component" value="Unplaced"/>
</dbReference>
<evidence type="ECO:0000256" key="1">
    <source>
        <dbReference type="ARBA" id="ARBA00022723"/>
    </source>
</evidence>
<sequence>MRIHGKDRPFSCLLCNNTFAQLSTLLNHERIHDNHKPYKCTKCNYSARVLSNKLAHERIYHQDHVFKCHINNCIFSTKFYSCLRRHRKIFHSNESYYYRKNLNYFLQKYNISDFWSKCKVYEQV</sequence>
<protein>
    <submittedName>
        <fullName evidence="7">Zinc finger protein 3 homolog</fullName>
    </submittedName>
</protein>
<dbReference type="SUPFAM" id="SSF57667">
    <property type="entry name" value="beta-beta-alpha zinc fingers"/>
    <property type="match status" value="1"/>
</dbReference>
<dbReference type="GO" id="GO:0008270">
    <property type="term" value="F:zinc ion binding"/>
    <property type="evidence" value="ECO:0007669"/>
    <property type="project" value="UniProtKB-KW"/>
</dbReference>
<dbReference type="InterPro" id="IPR050331">
    <property type="entry name" value="Zinc_finger"/>
</dbReference>
<feature type="domain" description="C2H2-type" evidence="5">
    <location>
        <begin position="10"/>
        <end position="37"/>
    </location>
</feature>
<dbReference type="GeneID" id="113471570"/>
<dbReference type="KEGG" id="dci:113471570"/>
<evidence type="ECO:0000259" key="5">
    <source>
        <dbReference type="PROSITE" id="PS50157"/>
    </source>
</evidence>
<keyword evidence="3" id="KW-0862">Zinc</keyword>
<evidence type="ECO:0000256" key="3">
    <source>
        <dbReference type="ARBA" id="ARBA00022833"/>
    </source>
</evidence>
<dbReference type="SMART" id="SM00355">
    <property type="entry name" value="ZnF_C2H2"/>
    <property type="match status" value="3"/>
</dbReference>
<dbReference type="GO" id="GO:0005634">
    <property type="term" value="C:nucleus"/>
    <property type="evidence" value="ECO:0007669"/>
    <property type="project" value="TreeGrafter"/>
</dbReference>
<gene>
    <name evidence="7" type="primary">LOC113471570</name>
</gene>
<proteinExistence type="predicted"/>
<accession>A0A3Q0JDX3</accession>
<dbReference type="PANTHER" id="PTHR16515">
    <property type="entry name" value="PR DOMAIN ZINC FINGER PROTEIN"/>
    <property type="match status" value="1"/>
</dbReference>
<organism evidence="6 7">
    <name type="scientific">Diaphorina citri</name>
    <name type="common">Asian citrus psyllid</name>
    <dbReference type="NCBI Taxonomy" id="121845"/>
    <lineage>
        <taxon>Eukaryota</taxon>
        <taxon>Metazoa</taxon>
        <taxon>Ecdysozoa</taxon>
        <taxon>Arthropoda</taxon>
        <taxon>Hexapoda</taxon>
        <taxon>Insecta</taxon>
        <taxon>Pterygota</taxon>
        <taxon>Neoptera</taxon>
        <taxon>Paraneoptera</taxon>
        <taxon>Hemiptera</taxon>
        <taxon>Sternorrhyncha</taxon>
        <taxon>Psylloidea</taxon>
        <taxon>Psyllidae</taxon>
        <taxon>Diaphorininae</taxon>
        <taxon>Diaphorina</taxon>
    </lineage>
</organism>
<dbReference type="PANTHER" id="PTHR16515:SF20">
    <property type="entry name" value="PR DOMAIN ZINC FINGER PROTEIN 12"/>
    <property type="match status" value="1"/>
</dbReference>
<dbReference type="FunFam" id="3.30.160.60:FF:000065">
    <property type="entry name" value="B-cell CLL/lymphoma 6, member B"/>
    <property type="match status" value="1"/>
</dbReference>
<evidence type="ECO:0000256" key="2">
    <source>
        <dbReference type="ARBA" id="ARBA00022771"/>
    </source>
</evidence>
<reference evidence="7" key="1">
    <citation type="submission" date="2025-08" db="UniProtKB">
        <authorList>
            <consortium name="RefSeq"/>
        </authorList>
    </citation>
    <scope>IDENTIFICATION</scope>
</reference>
<dbReference type="AlphaFoldDB" id="A0A3Q0JDX3"/>
<dbReference type="PROSITE" id="PS50157">
    <property type="entry name" value="ZINC_FINGER_C2H2_2"/>
    <property type="match status" value="1"/>
</dbReference>
<evidence type="ECO:0000313" key="6">
    <source>
        <dbReference type="Proteomes" id="UP000079169"/>
    </source>
</evidence>
<dbReference type="PROSITE" id="PS00028">
    <property type="entry name" value="ZINC_FINGER_C2H2_1"/>
    <property type="match status" value="1"/>
</dbReference>
<dbReference type="PaxDb" id="121845-A0A3Q0JDX3"/>
<evidence type="ECO:0000256" key="4">
    <source>
        <dbReference type="PROSITE-ProRule" id="PRU00042"/>
    </source>
</evidence>
<dbReference type="GO" id="GO:0022008">
    <property type="term" value="P:neurogenesis"/>
    <property type="evidence" value="ECO:0007669"/>
    <property type="project" value="TreeGrafter"/>
</dbReference>
<dbReference type="Gene3D" id="3.30.160.60">
    <property type="entry name" value="Classic Zinc Finger"/>
    <property type="match status" value="2"/>
</dbReference>
<evidence type="ECO:0000313" key="7">
    <source>
        <dbReference type="RefSeq" id="XP_026686614.1"/>
    </source>
</evidence>
<keyword evidence="6" id="KW-1185">Reference proteome</keyword>
<keyword evidence="1" id="KW-0479">Metal-binding</keyword>
<dbReference type="GO" id="GO:0010468">
    <property type="term" value="P:regulation of gene expression"/>
    <property type="evidence" value="ECO:0007669"/>
    <property type="project" value="TreeGrafter"/>
</dbReference>
<dbReference type="InterPro" id="IPR036236">
    <property type="entry name" value="Znf_C2H2_sf"/>
</dbReference>
<dbReference type="InterPro" id="IPR013087">
    <property type="entry name" value="Znf_C2H2_type"/>
</dbReference>
<keyword evidence="2 4" id="KW-0863">Zinc-finger</keyword>
<dbReference type="RefSeq" id="XP_026686614.1">
    <property type="nucleotide sequence ID" value="XM_026830813.1"/>
</dbReference>